<name>A0ACC1WTJ3_MELAZ</name>
<dbReference type="Proteomes" id="UP001164539">
    <property type="component" value="Chromosome 14"/>
</dbReference>
<protein>
    <submittedName>
        <fullName evidence="1">High mobility group B-like protein</fullName>
    </submittedName>
</protein>
<sequence>MSSSTAAKIKARNMVENKEYPDPLASHEDVVRDPIVFWDTLRRFHFILGTKFMIPVIGGKELDLHVLYVEATKRGGYEKVVAEKKWREVGAVFKFSPTTTSASFVLRKHYFSLLYHYEQVHFFKIKGPPCFPSAALSASSPSCRPDLALVEYSPKTINDHQGSNTRGTYQIPQAFSGGSFLFIKSNSSETRCQSCFTAVGTIDGKFDCGYLVSVKLGSETLSGVLYHADHPSISTSFCQSNDGAIIPYTRNAKPRHGRRRRNRRKGDPSYPKPNRSGYNFFFAEKHYKLKSLYPNREREFTKMIGESWNNLSPEERKVYQNIGLKDKERYNRELKEYKEGLKLRQSMVSSN</sequence>
<gene>
    <name evidence="1" type="ORF">OWV82_025318</name>
</gene>
<proteinExistence type="predicted"/>
<dbReference type="EMBL" id="CM051407">
    <property type="protein sequence ID" value="KAJ4702206.1"/>
    <property type="molecule type" value="Genomic_DNA"/>
</dbReference>
<evidence type="ECO:0000313" key="2">
    <source>
        <dbReference type="Proteomes" id="UP001164539"/>
    </source>
</evidence>
<accession>A0ACC1WTJ3</accession>
<organism evidence="1 2">
    <name type="scientific">Melia azedarach</name>
    <name type="common">Chinaberry tree</name>
    <dbReference type="NCBI Taxonomy" id="155640"/>
    <lineage>
        <taxon>Eukaryota</taxon>
        <taxon>Viridiplantae</taxon>
        <taxon>Streptophyta</taxon>
        <taxon>Embryophyta</taxon>
        <taxon>Tracheophyta</taxon>
        <taxon>Spermatophyta</taxon>
        <taxon>Magnoliopsida</taxon>
        <taxon>eudicotyledons</taxon>
        <taxon>Gunneridae</taxon>
        <taxon>Pentapetalae</taxon>
        <taxon>rosids</taxon>
        <taxon>malvids</taxon>
        <taxon>Sapindales</taxon>
        <taxon>Meliaceae</taxon>
        <taxon>Melia</taxon>
    </lineage>
</organism>
<keyword evidence="2" id="KW-1185">Reference proteome</keyword>
<comment type="caution">
    <text evidence="1">The sequence shown here is derived from an EMBL/GenBank/DDBJ whole genome shotgun (WGS) entry which is preliminary data.</text>
</comment>
<evidence type="ECO:0000313" key="1">
    <source>
        <dbReference type="EMBL" id="KAJ4702206.1"/>
    </source>
</evidence>
<reference evidence="1 2" key="1">
    <citation type="journal article" date="2023" name="Science">
        <title>Complex scaffold remodeling in plant triterpene biosynthesis.</title>
        <authorList>
            <person name="De La Pena R."/>
            <person name="Hodgson H."/>
            <person name="Liu J.C."/>
            <person name="Stephenson M.J."/>
            <person name="Martin A.C."/>
            <person name="Owen C."/>
            <person name="Harkess A."/>
            <person name="Leebens-Mack J."/>
            <person name="Jimenez L.E."/>
            <person name="Osbourn A."/>
            <person name="Sattely E.S."/>
        </authorList>
    </citation>
    <scope>NUCLEOTIDE SEQUENCE [LARGE SCALE GENOMIC DNA]</scope>
    <source>
        <strain evidence="2">cv. JPN11</strain>
        <tissue evidence="1">Leaf</tissue>
    </source>
</reference>